<keyword evidence="2" id="KW-0812">Transmembrane</keyword>
<dbReference type="Proteomes" id="UP000616885">
    <property type="component" value="Unassembled WGS sequence"/>
</dbReference>
<evidence type="ECO:0000256" key="2">
    <source>
        <dbReference type="SAM" id="Phobius"/>
    </source>
</evidence>
<protein>
    <submittedName>
        <fullName evidence="3">Uncharacterized protein</fullName>
    </submittedName>
</protein>
<dbReference type="Pfam" id="PF12351">
    <property type="entry name" value="Fig1"/>
    <property type="match status" value="1"/>
</dbReference>
<feature type="transmembrane region" description="Helical" evidence="2">
    <location>
        <begin position="160"/>
        <end position="179"/>
    </location>
</feature>
<keyword evidence="2" id="KW-1133">Transmembrane helix</keyword>
<feature type="region of interest" description="Disordered" evidence="1">
    <location>
        <begin position="1"/>
        <end position="25"/>
    </location>
</feature>
<proteinExistence type="predicted"/>
<evidence type="ECO:0000313" key="3">
    <source>
        <dbReference type="EMBL" id="KAF9747410.1"/>
    </source>
</evidence>
<dbReference type="PANTHER" id="PTHR28092">
    <property type="entry name" value="FACTOR-INDUCED GENE 1 PROTEIN"/>
    <property type="match status" value="1"/>
</dbReference>
<sequence>MTPADTLSDTTGASTAETASTDPPDEYPVPILGYHHVLMIISAISLVGLGLTLGGCSRTGTLQNFHLLSISYRPDIAPTDAKSPLMLNDTLPDILHQWTLKGADEPMRTEAVQVGYWSICVKLHQGDWQCRLRQPAAHIADPLGIVEAAFDFQKHVTSSVLIILGVVFTLSNLVVLLLFPGWNGPDDSSDEFKPYPSSQYATVLVLTNGFAGVMLYIGMAWQQIAIASAATIVEGLRYGSVEVQIGVTAAVLGWLGVLLSCLCMLGGILMSVSLHLIDELSQD</sequence>
<keyword evidence="2" id="KW-0472">Membrane</keyword>
<dbReference type="EMBL" id="JADCTT010000010">
    <property type="protein sequence ID" value="KAF9747410.1"/>
    <property type="molecule type" value="Genomic_DNA"/>
</dbReference>
<accession>A0A8H7KBB3</accession>
<feature type="transmembrane region" description="Helical" evidence="2">
    <location>
        <begin position="252"/>
        <end position="277"/>
    </location>
</feature>
<feature type="transmembrane region" description="Helical" evidence="2">
    <location>
        <begin position="199"/>
        <end position="217"/>
    </location>
</feature>
<dbReference type="GO" id="GO:0016020">
    <property type="term" value="C:membrane"/>
    <property type="evidence" value="ECO:0007669"/>
    <property type="project" value="InterPro"/>
</dbReference>
<evidence type="ECO:0000313" key="4">
    <source>
        <dbReference type="Proteomes" id="UP000616885"/>
    </source>
</evidence>
<feature type="compositionally biased region" description="Low complexity" evidence="1">
    <location>
        <begin position="8"/>
        <end position="21"/>
    </location>
</feature>
<feature type="transmembrane region" description="Helical" evidence="2">
    <location>
        <begin position="33"/>
        <end position="53"/>
    </location>
</feature>
<reference evidence="3" key="1">
    <citation type="submission" date="2020-10" db="EMBL/GenBank/DDBJ databases">
        <title>High-Quality Genome Resource of Clonostachys rosea strain S41 by Oxford Nanopore Long-Read Sequencing.</title>
        <authorList>
            <person name="Wang H."/>
        </authorList>
    </citation>
    <scope>NUCLEOTIDE SEQUENCE</scope>
    <source>
        <strain evidence="3">S41</strain>
    </source>
</reference>
<dbReference type="PANTHER" id="PTHR28092:SF1">
    <property type="entry name" value="FACTOR-INDUCED GENE 1 PROTEIN"/>
    <property type="match status" value="1"/>
</dbReference>
<dbReference type="GO" id="GO:0000747">
    <property type="term" value="P:conjugation with cellular fusion"/>
    <property type="evidence" value="ECO:0007669"/>
    <property type="project" value="TreeGrafter"/>
</dbReference>
<dbReference type="InterPro" id="IPR033481">
    <property type="entry name" value="Dni1/Fig1"/>
</dbReference>
<comment type="caution">
    <text evidence="3">The sequence shown here is derived from an EMBL/GenBank/DDBJ whole genome shotgun (WGS) entry which is preliminary data.</text>
</comment>
<dbReference type="GO" id="GO:0043332">
    <property type="term" value="C:mating projection tip"/>
    <property type="evidence" value="ECO:0007669"/>
    <property type="project" value="TreeGrafter"/>
</dbReference>
<organism evidence="3 4">
    <name type="scientific">Bionectria ochroleuca</name>
    <name type="common">Gliocladium roseum</name>
    <dbReference type="NCBI Taxonomy" id="29856"/>
    <lineage>
        <taxon>Eukaryota</taxon>
        <taxon>Fungi</taxon>
        <taxon>Dikarya</taxon>
        <taxon>Ascomycota</taxon>
        <taxon>Pezizomycotina</taxon>
        <taxon>Sordariomycetes</taxon>
        <taxon>Hypocreomycetidae</taxon>
        <taxon>Hypocreales</taxon>
        <taxon>Bionectriaceae</taxon>
        <taxon>Clonostachys</taxon>
    </lineage>
</organism>
<name>A0A8H7KBB3_BIOOC</name>
<dbReference type="AlphaFoldDB" id="A0A8H7KBB3"/>
<gene>
    <name evidence="3" type="ORF">IM811_002744</name>
</gene>
<evidence type="ECO:0000256" key="1">
    <source>
        <dbReference type="SAM" id="MobiDB-lite"/>
    </source>
</evidence>